<reference evidence="1" key="1">
    <citation type="submission" date="2021-06" db="EMBL/GenBank/DDBJ databases">
        <authorList>
            <person name="Kallberg Y."/>
            <person name="Tangrot J."/>
            <person name="Rosling A."/>
        </authorList>
    </citation>
    <scope>NUCLEOTIDE SEQUENCE</scope>
    <source>
        <strain evidence="1">CL356</strain>
    </source>
</reference>
<comment type="caution">
    <text evidence="1">The sequence shown here is derived from an EMBL/GenBank/DDBJ whole genome shotgun (WGS) entry which is preliminary data.</text>
</comment>
<gene>
    <name evidence="1" type="ORF">ACOLOM_LOCUS2880</name>
</gene>
<organism evidence="1 2">
    <name type="scientific">Acaulospora colombiana</name>
    <dbReference type="NCBI Taxonomy" id="27376"/>
    <lineage>
        <taxon>Eukaryota</taxon>
        <taxon>Fungi</taxon>
        <taxon>Fungi incertae sedis</taxon>
        <taxon>Mucoromycota</taxon>
        <taxon>Glomeromycotina</taxon>
        <taxon>Glomeromycetes</taxon>
        <taxon>Diversisporales</taxon>
        <taxon>Acaulosporaceae</taxon>
        <taxon>Acaulospora</taxon>
    </lineage>
</organism>
<dbReference type="EMBL" id="CAJVPT010003982">
    <property type="protein sequence ID" value="CAG8502903.1"/>
    <property type="molecule type" value="Genomic_DNA"/>
</dbReference>
<name>A0ACA9L2X2_9GLOM</name>
<accession>A0ACA9L2X2</accession>
<dbReference type="Proteomes" id="UP000789525">
    <property type="component" value="Unassembled WGS sequence"/>
</dbReference>
<evidence type="ECO:0000313" key="1">
    <source>
        <dbReference type="EMBL" id="CAG8502903.1"/>
    </source>
</evidence>
<proteinExistence type="predicted"/>
<protein>
    <submittedName>
        <fullName evidence="1">17536_t:CDS:1</fullName>
    </submittedName>
</protein>
<keyword evidence="2" id="KW-1185">Reference proteome</keyword>
<evidence type="ECO:0000313" key="2">
    <source>
        <dbReference type="Proteomes" id="UP000789525"/>
    </source>
</evidence>
<sequence>MTKRYLLPSYLKDSPVEEYNKKTFPPLPLPTHWNSADGDSYISISDDDKLSLQYTGKNFYQLIFYSIDGRAKSWIDAASIRSDNYIPPEVGLYYFEITVIDCGHRGCIGIGLSKPGTRLNRMPGWEPDTIGYHGDDGHLYYERGTGRKFGPLYTTGETVGCGINYYDKEVFFTKNGVSLGVASKDKFDSEMYPTCGMESPKESAIVNFGTRPFVFDINTYAKNIFAKAKQREKEKKEVSAEVANENNDGVTEVAANATEEGQIDNAAVEIVTDGNAIQQSDTIPPLDTNNATAIVTAIPTDDNVTDVNNIVPTVSDMVDTSAVPTSNDVADGNTDHETIAIPTNVVLSCTRSGRDNAVANITPPTTAVENPALEPDPIHPSIDETIISSDIMAERLHEIFTVSTEGAPNVVDIITSNSVNLIEALLPSDVVTVNEDNDTAQNTIDVLLYS</sequence>